<comment type="caution">
    <text evidence="7">The sequence shown here is derived from an EMBL/GenBank/DDBJ whole genome shotgun (WGS) entry which is preliminary data.</text>
</comment>
<dbReference type="GO" id="GO:0046872">
    <property type="term" value="F:metal ion binding"/>
    <property type="evidence" value="ECO:0007669"/>
    <property type="project" value="UniProtKB-KW"/>
</dbReference>
<dbReference type="PANTHER" id="PTHR30001">
    <property type="entry name" value="RIBONUCLEASE"/>
    <property type="match status" value="1"/>
</dbReference>
<dbReference type="Gene3D" id="3.40.1260.20">
    <property type="entry name" value="Ribonuclease E, catalytic domain"/>
    <property type="match status" value="1"/>
</dbReference>
<dbReference type="SMART" id="SM00316">
    <property type="entry name" value="S1"/>
    <property type="match status" value="1"/>
</dbReference>
<dbReference type="NCBIfam" id="TIGR00757">
    <property type="entry name" value="RNaseEG"/>
    <property type="match status" value="1"/>
</dbReference>
<keyword evidence="8" id="KW-1185">Reference proteome</keyword>
<keyword evidence="2" id="KW-0479">Metal-binding</keyword>
<dbReference type="GO" id="GO:0004540">
    <property type="term" value="F:RNA nuclease activity"/>
    <property type="evidence" value="ECO:0007669"/>
    <property type="project" value="InterPro"/>
</dbReference>
<dbReference type="EMBL" id="SNXC01000009">
    <property type="protein sequence ID" value="TDO99877.1"/>
    <property type="molecule type" value="Genomic_DNA"/>
</dbReference>
<reference evidence="7 8" key="1">
    <citation type="submission" date="2019-03" db="EMBL/GenBank/DDBJ databases">
        <title>Genomic Encyclopedia of Type Strains, Phase III (KMG-III): the genomes of soil and plant-associated and newly described type strains.</title>
        <authorList>
            <person name="Whitman W."/>
        </authorList>
    </citation>
    <scope>NUCLEOTIDE SEQUENCE [LARGE SCALE GENOMIC DNA]</scope>
    <source>
        <strain evidence="7 8">CECT 7378</strain>
    </source>
</reference>
<name>A0A4R6MDR3_9GAMM</name>
<evidence type="ECO:0000259" key="6">
    <source>
        <dbReference type="PROSITE" id="PS50126"/>
    </source>
</evidence>
<dbReference type="OrthoDB" id="9804278at2"/>
<protein>
    <submittedName>
        <fullName evidence="7">RNAse G</fullName>
    </submittedName>
</protein>
<organism evidence="7 8">
    <name type="scientific">Marinomonas balearica</name>
    <dbReference type="NCBI Taxonomy" id="491947"/>
    <lineage>
        <taxon>Bacteria</taxon>
        <taxon>Pseudomonadati</taxon>
        <taxon>Pseudomonadota</taxon>
        <taxon>Gammaproteobacteria</taxon>
        <taxon>Oceanospirillales</taxon>
        <taxon>Oceanospirillaceae</taxon>
        <taxon>Marinomonas</taxon>
    </lineage>
</organism>
<dbReference type="GO" id="GO:0005737">
    <property type="term" value="C:cytoplasm"/>
    <property type="evidence" value="ECO:0007669"/>
    <property type="project" value="TreeGrafter"/>
</dbReference>
<dbReference type="Pfam" id="PF10150">
    <property type="entry name" value="RNase_E_G"/>
    <property type="match status" value="1"/>
</dbReference>
<dbReference type="GO" id="GO:0006364">
    <property type="term" value="P:rRNA processing"/>
    <property type="evidence" value="ECO:0007669"/>
    <property type="project" value="TreeGrafter"/>
</dbReference>
<keyword evidence="5" id="KW-0694">RNA-binding</keyword>
<proteinExistence type="predicted"/>
<evidence type="ECO:0000256" key="3">
    <source>
        <dbReference type="ARBA" id="ARBA00022801"/>
    </source>
</evidence>
<dbReference type="GO" id="GO:0003723">
    <property type="term" value="F:RNA binding"/>
    <property type="evidence" value="ECO:0007669"/>
    <property type="project" value="UniProtKB-KW"/>
</dbReference>
<keyword evidence="4" id="KW-0460">Magnesium</keyword>
<dbReference type="NCBIfam" id="NF008689">
    <property type="entry name" value="PRK11712.1"/>
    <property type="match status" value="1"/>
</dbReference>
<evidence type="ECO:0000256" key="5">
    <source>
        <dbReference type="ARBA" id="ARBA00022884"/>
    </source>
</evidence>
<evidence type="ECO:0000313" key="8">
    <source>
        <dbReference type="Proteomes" id="UP000294656"/>
    </source>
</evidence>
<dbReference type="Gene3D" id="2.40.50.140">
    <property type="entry name" value="Nucleic acid-binding proteins"/>
    <property type="match status" value="1"/>
</dbReference>
<dbReference type="InterPro" id="IPR012340">
    <property type="entry name" value="NA-bd_OB-fold"/>
</dbReference>
<evidence type="ECO:0000256" key="1">
    <source>
        <dbReference type="ARBA" id="ARBA00001946"/>
    </source>
</evidence>
<keyword evidence="3" id="KW-0378">Hydrolase</keyword>
<dbReference type="AlphaFoldDB" id="A0A4R6MDR3"/>
<sequence length="484" mass="54724">MSEDVLINVTPMEIRVALVENGVLQEVYIERSSRKGIVGNIYQGKVVRVLPGMQAAFVDIGLERAAFIHVSEVADRDAVNASDQIGDYLREGQSLVVQVTKDPISTKGARLTTHLSIPSRYLVYMPDQAHVGVSQRIEDEDERERLKSLVSQALTDADETSGYILRTAAEKAGEEEILSDIKFLTRLWQSVKKRMKSAKAPSVIYEDLPLHLRTMRDLVSLTTEKIKIDSKENFAKLRSFADDFIPELSNHIEYYPGERPIFDLYSVEDEIQRALDRKVALKSGGYLLVEQTESMTTIDVNTGAYVGTRNLEETIYKTNLEAATAIGRQLRLRNLGGIIIIDFIDMEDEEHKRQVLRMLEKVLEIDHAKTKITGVSELGLVEMTRKRTRESLGQILCEPCRSCRGSGLVKTPETVCYEVFREILRADRAYNSQTYTVLASSSVVERFLDEESVAVAELEAFIGKTIRFQVDPVYTQDQYDVVLR</sequence>
<dbReference type="PROSITE" id="PS50126">
    <property type="entry name" value="S1"/>
    <property type="match status" value="1"/>
</dbReference>
<evidence type="ECO:0000256" key="4">
    <source>
        <dbReference type="ARBA" id="ARBA00022842"/>
    </source>
</evidence>
<evidence type="ECO:0000313" key="7">
    <source>
        <dbReference type="EMBL" id="TDO99877.1"/>
    </source>
</evidence>
<dbReference type="GO" id="GO:0016787">
    <property type="term" value="F:hydrolase activity"/>
    <property type="evidence" value="ECO:0007669"/>
    <property type="project" value="UniProtKB-KW"/>
</dbReference>
<comment type="cofactor">
    <cofactor evidence="1">
        <name>Mg(2+)</name>
        <dbReference type="ChEBI" id="CHEBI:18420"/>
    </cofactor>
</comment>
<evidence type="ECO:0000256" key="2">
    <source>
        <dbReference type="ARBA" id="ARBA00022723"/>
    </source>
</evidence>
<gene>
    <name evidence="7" type="ORF">DFP79_0886</name>
</gene>
<dbReference type="Pfam" id="PF00575">
    <property type="entry name" value="S1"/>
    <property type="match status" value="1"/>
</dbReference>
<dbReference type="SUPFAM" id="SSF50249">
    <property type="entry name" value="Nucleic acid-binding proteins"/>
    <property type="match status" value="1"/>
</dbReference>
<dbReference type="InterPro" id="IPR003029">
    <property type="entry name" value="S1_domain"/>
</dbReference>
<dbReference type="RefSeq" id="WP_133502705.1">
    <property type="nucleotide sequence ID" value="NZ_SNXC01000009.1"/>
</dbReference>
<dbReference type="InterPro" id="IPR004659">
    <property type="entry name" value="RNase_E/G"/>
</dbReference>
<dbReference type="CDD" id="cd04453">
    <property type="entry name" value="S1_RNase_E"/>
    <property type="match status" value="1"/>
</dbReference>
<dbReference type="PANTHER" id="PTHR30001:SF0">
    <property type="entry name" value="RIBONUCLEASE G"/>
    <property type="match status" value="1"/>
</dbReference>
<dbReference type="Proteomes" id="UP000294656">
    <property type="component" value="Unassembled WGS sequence"/>
</dbReference>
<accession>A0A4R6MDR3</accession>
<feature type="domain" description="S1 motif" evidence="6">
    <location>
        <begin position="39"/>
        <end position="114"/>
    </location>
</feature>
<dbReference type="InterPro" id="IPR019307">
    <property type="entry name" value="RNA-bd_AU-1/RNase_E/G"/>
</dbReference>